<reference evidence="15 17" key="2">
    <citation type="journal article" date="2013" name="Nature">
        <title>Insights into bilaterian evolution from three spiralian genomes.</title>
        <authorList>
            <person name="Simakov O."/>
            <person name="Marletaz F."/>
            <person name="Cho S.J."/>
            <person name="Edsinger-Gonzales E."/>
            <person name="Havlak P."/>
            <person name="Hellsten U."/>
            <person name="Kuo D.H."/>
            <person name="Larsson T."/>
            <person name="Lv J."/>
            <person name="Arendt D."/>
            <person name="Savage R."/>
            <person name="Osoegawa K."/>
            <person name="de Jong P."/>
            <person name="Grimwood J."/>
            <person name="Chapman J.A."/>
            <person name="Shapiro H."/>
            <person name="Aerts A."/>
            <person name="Otillar R.P."/>
            <person name="Terry A.Y."/>
            <person name="Boore J.L."/>
            <person name="Grigoriev I.V."/>
            <person name="Lindberg D.R."/>
            <person name="Seaver E.C."/>
            <person name="Weisblat D.A."/>
            <person name="Putnam N.H."/>
            <person name="Rokhsar D.S."/>
        </authorList>
    </citation>
    <scope>NUCLEOTIDE SEQUENCE</scope>
</reference>
<feature type="domain" description="C2H2-type" evidence="14">
    <location>
        <begin position="576"/>
        <end position="603"/>
    </location>
</feature>
<dbReference type="SMART" id="SM00225">
    <property type="entry name" value="BTB"/>
    <property type="match status" value="1"/>
</dbReference>
<dbReference type="Proteomes" id="UP000015101">
    <property type="component" value="Unassembled WGS sequence"/>
</dbReference>
<dbReference type="Gene3D" id="3.30.160.60">
    <property type="entry name" value="Classic Zinc Finger"/>
    <property type="match status" value="6"/>
</dbReference>
<keyword evidence="9" id="KW-0804">Transcription</keyword>
<dbReference type="InterPro" id="IPR011333">
    <property type="entry name" value="SKP1/BTB/POZ_sf"/>
</dbReference>
<keyword evidence="10" id="KW-0539">Nucleus</keyword>
<evidence type="ECO:0000313" key="16">
    <source>
        <dbReference type="EnsemblMetazoa" id="HelroP191577"/>
    </source>
</evidence>
<evidence type="ECO:0008006" key="18">
    <source>
        <dbReference type="Google" id="ProtNLM"/>
    </source>
</evidence>
<dbReference type="CTD" id="20211982"/>
<evidence type="ECO:0000259" key="14">
    <source>
        <dbReference type="PROSITE" id="PS50157"/>
    </source>
</evidence>
<name>T1FT35_HELRO</name>
<dbReference type="PANTHER" id="PTHR24394:SF29">
    <property type="entry name" value="MYONEURIN"/>
    <property type="match status" value="1"/>
</dbReference>
<keyword evidence="4" id="KW-0677">Repeat</keyword>
<feature type="domain" description="C2H2-type" evidence="14">
    <location>
        <begin position="548"/>
        <end position="575"/>
    </location>
</feature>
<keyword evidence="8" id="KW-0238">DNA-binding</keyword>
<keyword evidence="6" id="KW-0862">Zinc</keyword>
<reference evidence="17" key="1">
    <citation type="submission" date="2012-12" db="EMBL/GenBank/DDBJ databases">
        <authorList>
            <person name="Hellsten U."/>
            <person name="Grimwood J."/>
            <person name="Chapman J.A."/>
            <person name="Shapiro H."/>
            <person name="Aerts A."/>
            <person name="Otillar R.P."/>
            <person name="Terry A.Y."/>
            <person name="Boore J.L."/>
            <person name="Simakov O."/>
            <person name="Marletaz F."/>
            <person name="Cho S.-J."/>
            <person name="Edsinger-Gonzales E."/>
            <person name="Havlak P."/>
            <person name="Kuo D.-H."/>
            <person name="Larsson T."/>
            <person name="Lv J."/>
            <person name="Arendt D."/>
            <person name="Savage R."/>
            <person name="Osoegawa K."/>
            <person name="de Jong P."/>
            <person name="Lindberg D.R."/>
            <person name="Seaver E.C."/>
            <person name="Weisblat D.A."/>
            <person name="Putnam N.H."/>
            <person name="Grigoriev I.V."/>
            <person name="Rokhsar D.S."/>
        </authorList>
    </citation>
    <scope>NUCLEOTIDE SEQUENCE</scope>
</reference>
<dbReference type="SUPFAM" id="SSF54695">
    <property type="entry name" value="POZ domain"/>
    <property type="match status" value="1"/>
</dbReference>
<feature type="domain" description="C2H2-type" evidence="14">
    <location>
        <begin position="520"/>
        <end position="547"/>
    </location>
</feature>
<dbReference type="AlphaFoldDB" id="T1FT35"/>
<gene>
    <name evidence="16" type="primary">20211982</name>
    <name evidence="15" type="ORF">HELRODRAFT_191577</name>
</gene>
<dbReference type="PROSITE" id="PS50157">
    <property type="entry name" value="ZINC_FINGER_C2H2_2"/>
    <property type="match status" value="7"/>
</dbReference>
<dbReference type="EMBL" id="AMQM01004032">
    <property type="status" value="NOT_ANNOTATED_CDS"/>
    <property type="molecule type" value="Genomic_DNA"/>
</dbReference>
<evidence type="ECO:0000256" key="11">
    <source>
        <dbReference type="PROSITE-ProRule" id="PRU00042"/>
    </source>
</evidence>
<keyword evidence="3" id="KW-0479">Metal-binding</keyword>
<evidence type="ECO:0000313" key="17">
    <source>
        <dbReference type="Proteomes" id="UP000015101"/>
    </source>
</evidence>
<dbReference type="OrthoDB" id="9978265at2759"/>
<evidence type="ECO:0000256" key="1">
    <source>
        <dbReference type="ARBA" id="ARBA00004123"/>
    </source>
</evidence>
<feature type="domain" description="C2H2-type" evidence="14">
    <location>
        <begin position="661"/>
        <end position="689"/>
    </location>
</feature>
<comment type="subcellular location">
    <subcellularLocation>
        <location evidence="1">Nucleus</location>
    </subcellularLocation>
</comment>
<feature type="region of interest" description="Disordered" evidence="12">
    <location>
        <begin position="1025"/>
        <end position="1044"/>
    </location>
</feature>
<evidence type="ECO:0000256" key="10">
    <source>
        <dbReference type="ARBA" id="ARBA00023242"/>
    </source>
</evidence>
<sequence length="1231" mass="137674">MDTETILQAIREHATTEVMEFDELIPASGSLLKKLSQQRSDYKYCDVTLTVNKTLINVHQCVMAAASSYFDQMFINLKENLDSDNNNKTSKNNNGPTNDLEISARNPDAFMMMIDYVYSGQIKITSENIADIIDLATQFSISKLQDLCSRYLKQNINDKTCFYIHHLAKQHNLSSLLNMIDSYVFVNINRLVQSGLYLDITLPMLEIYLGRSVPLTEIQRLDAIFQWIEHKFNVRKDCLPILLKLIHWSAVDDDVINKLLLQKEYLMNNEWMCFHLLQSLNNSDKLFLSLKEKFSQLRDVFLKINDTVPKVVSTSNDATRPDHADENNFDDASDDNDSDGVPVVNAADVEKSSSAVRRESARIALRVNSDIQCINQKSKSLKRKNVIASSSDEDEGNNDLSRRIKKSKFVKNKENTLQLSKKTRSKYQKRKKITCTECPFIAYKPEKMNRHISVAHKDSKKTYTCDLCQFKCKWNRQFYNHLRSRHFKGPPYHCDKCGYKSGSIQSLLLHRIDHLDKRPHVCDLCGASFKVKSVLDAHAKTHSGERAYKCTECSKCFSTKGTLTQHMSSHNSHRPFLCDLCGFSTKYQSHLKAHSRLHTGEVFYCQYEGCTYKTPKRSQLACHQRTHLNLRNHTCDVCGRSFLERSHLVRHKRLHSSERPFACEKCGYSSTRRDKLKEHQKKYHDENVDGDEGALQNKRAYRPRKSKVSSGGPDVNFNVNNKKVVGARKKGTKKFIDVGNDLVVESLTPSNNNNLLTNEPHVSNIHTSSAPPPNNNSLLPSNTIPTSISSLPHVNDATMVVDVSNTNKYFNNADVNVHARINDDNVNASIHMNSGIINVSSYTSNTPQQTLLTSINPLITITSTTATANNNDNANINISNSNSINQPYAKPIQIDTNIDNTIVHNLFKNNANNYPVVGGNTRLPSYEHTHHFHSFSSSHYSSSSGVSNDPTGSSGISDMAPSTNLMISPSTNNFSSPGNNSQNLDLSPSTLANVCTNISPGQSTTSGLSNLKGLSPNKSINSGKSFTDSCVVMGDDDDDDDDDTEADVTVLYLSDGDDDKVALLKIKNPRPGAAEKSSSSAFQSKLEQLKAKKLVKERLQNYLKTKTDLSSVSSVSANLINKSNNVTQKREKKVFTVTKKIFASCIPPRTFSTSHVVPANRSNFPLNVGANNPVRNDSSNAAVNFVSTNVNVHSQFNDGSVNSSSSDIMNSFAGQSNASEEFVSIVKYREN</sequence>
<dbReference type="SUPFAM" id="SSF57667">
    <property type="entry name" value="beta-beta-alpha zinc fingers"/>
    <property type="match status" value="4"/>
</dbReference>
<evidence type="ECO:0000256" key="2">
    <source>
        <dbReference type="ARBA" id="ARBA00006991"/>
    </source>
</evidence>
<dbReference type="Gene3D" id="1.25.40.420">
    <property type="match status" value="1"/>
</dbReference>
<evidence type="ECO:0000313" key="15">
    <source>
        <dbReference type="EMBL" id="ESO05061.1"/>
    </source>
</evidence>
<feature type="compositionally biased region" description="Acidic residues" evidence="12">
    <location>
        <begin position="1034"/>
        <end position="1044"/>
    </location>
</feature>
<feature type="region of interest" description="Disordered" evidence="12">
    <location>
        <begin position="753"/>
        <end position="776"/>
    </location>
</feature>
<keyword evidence="5 11" id="KW-0863">Zinc-finger</keyword>
<dbReference type="OMA" id="HARINDD"/>
<dbReference type="KEGG" id="hro:HELRODRAFT_191577"/>
<dbReference type="FunFam" id="3.30.160.60:FF:000661">
    <property type="entry name" value="paternally-expressed gene 3 protein-like"/>
    <property type="match status" value="1"/>
</dbReference>
<feature type="domain" description="BTB" evidence="13">
    <location>
        <begin position="45"/>
        <end position="126"/>
    </location>
</feature>
<accession>T1FT35</accession>
<dbReference type="RefSeq" id="XP_009016994.1">
    <property type="nucleotide sequence ID" value="XM_009018746.1"/>
</dbReference>
<feature type="region of interest" description="Disordered" evidence="12">
    <location>
        <begin position="674"/>
        <end position="715"/>
    </location>
</feature>
<dbReference type="InterPro" id="IPR013087">
    <property type="entry name" value="Znf_C2H2_type"/>
</dbReference>
<dbReference type="Gene3D" id="3.30.710.10">
    <property type="entry name" value="Potassium Channel Kv1.1, Chain A"/>
    <property type="match status" value="1"/>
</dbReference>
<protein>
    <recommendedName>
        <fullName evidence="18">BTB domain-containing protein</fullName>
    </recommendedName>
</protein>
<dbReference type="InterPro" id="IPR011705">
    <property type="entry name" value="BACK"/>
</dbReference>
<feature type="compositionally biased region" description="Acidic residues" evidence="12">
    <location>
        <begin position="327"/>
        <end position="338"/>
    </location>
</feature>
<dbReference type="CDD" id="cd18186">
    <property type="entry name" value="BTB_POZ_ZBTB_KLHL-like"/>
    <property type="match status" value="1"/>
</dbReference>
<dbReference type="GO" id="GO:0008270">
    <property type="term" value="F:zinc ion binding"/>
    <property type="evidence" value="ECO:0007669"/>
    <property type="project" value="UniProtKB-KW"/>
</dbReference>
<dbReference type="FunFam" id="3.30.160.60:FF:001370">
    <property type="entry name" value="Zinc finger protein"/>
    <property type="match status" value="1"/>
</dbReference>
<dbReference type="eggNOG" id="KOG1721">
    <property type="taxonomic scope" value="Eukaryota"/>
</dbReference>
<dbReference type="InterPro" id="IPR036236">
    <property type="entry name" value="Znf_C2H2_sf"/>
</dbReference>
<feature type="compositionally biased region" description="Polar residues" evidence="12">
    <location>
        <begin position="945"/>
        <end position="987"/>
    </location>
</feature>
<evidence type="ECO:0000256" key="8">
    <source>
        <dbReference type="ARBA" id="ARBA00023125"/>
    </source>
</evidence>
<dbReference type="HOGENOM" id="CLU_267671_0_0_1"/>
<dbReference type="PROSITE" id="PS00028">
    <property type="entry name" value="ZINC_FINGER_C2H2_1"/>
    <property type="match status" value="4"/>
</dbReference>
<feature type="region of interest" description="Disordered" evidence="12">
    <location>
        <begin position="384"/>
        <end position="406"/>
    </location>
</feature>
<evidence type="ECO:0000256" key="9">
    <source>
        <dbReference type="ARBA" id="ARBA00023163"/>
    </source>
</evidence>
<dbReference type="GeneID" id="20211982"/>
<dbReference type="STRING" id="6412.T1FT35"/>
<dbReference type="PANTHER" id="PTHR24394">
    <property type="entry name" value="ZINC FINGER PROTEIN"/>
    <property type="match status" value="1"/>
</dbReference>
<dbReference type="FunFam" id="3.30.160.60:FF:000446">
    <property type="entry name" value="Zinc finger protein"/>
    <property type="match status" value="1"/>
</dbReference>
<dbReference type="FunFam" id="3.30.160.60:FF:000624">
    <property type="entry name" value="zinc finger protein 697"/>
    <property type="match status" value="1"/>
</dbReference>
<evidence type="ECO:0000256" key="5">
    <source>
        <dbReference type="ARBA" id="ARBA00022771"/>
    </source>
</evidence>
<comment type="similarity">
    <text evidence="2">Belongs to the krueppel C2H2-type zinc-finger protein family.</text>
</comment>
<dbReference type="Pfam" id="PF23611">
    <property type="entry name" value="zf-C2H2_16"/>
    <property type="match status" value="1"/>
</dbReference>
<dbReference type="InterPro" id="IPR000210">
    <property type="entry name" value="BTB/POZ_dom"/>
</dbReference>
<feature type="domain" description="C2H2-type" evidence="14">
    <location>
        <begin position="603"/>
        <end position="632"/>
    </location>
</feature>
<dbReference type="FunFam" id="1.25.40.420:FF:000035">
    <property type="entry name" value="CBN-EOR-1 protein"/>
    <property type="match status" value="1"/>
</dbReference>
<dbReference type="InParanoid" id="T1FT35"/>
<dbReference type="Pfam" id="PF00096">
    <property type="entry name" value="zf-C2H2"/>
    <property type="match status" value="2"/>
</dbReference>
<evidence type="ECO:0000256" key="4">
    <source>
        <dbReference type="ARBA" id="ARBA00022737"/>
    </source>
</evidence>
<feature type="region of interest" description="Disordered" evidence="12">
    <location>
        <begin position="312"/>
        <end position="352"/>
    </location>
</feature>
<evidence type="ECO:0000256" key="3">
    <source>
        <dbReference type="ARBA" id="ARBA00022723"/>
    </source>
</evidence>
<feature type="region of interest" description="Disordered" evidence="12">
    <location>
        <begin position="937"/>
        <end position="987"/>
    </location>
</feature>
<dbReference type="PROSITE" id="PS50097">
    <property type="entry name" value="BTB"/>
    <property type="match status" value="1"/>
</dbReference>
<evidence type="ECO:0000256" key="7">
    <source>
        <dbReference type="ARBA" id="ARBA00023015"/>
    </source>
</evidence>
<dbReference type="EnsemblMetazoa" id="HelroT191577">
    <property type="protein sequence ID" value="HelroP191577"/>
    <property type="gene ID" value="HelroG191577"/>
</dbReference>
<reference evidence="16" key="3">
    <citation type="submission" date="2015-06" db="UniProtKB">
        <authorList>
            <consortium name="EnsemblMetazoa"/>
        </authorList>
    </citation>
    <scope>IDENTIFICATION</scope>
</reference>
<dbReference type="EMBL" id="KB096411">
    <property type="protein sequence ID" value="ESO05061.1"/>
    <property type="molecule type" value="Genomic_DNA"/>
</dbReference>
<dbReference type="GO" id="GO:0005634">
    <property type="term" value="C:nucleus"/>
    <property type="evidence" value="ECO:0007669"/>
    <property type="project" value="UniProtKB-SubCell"/>
</dbReference>
<keyword evidence="17" id="KW-1185">Reference proteome</keyword>
<feature type="domain" description="C2H2-type" evidence="14">
    <location>
        <begin position="492"/>
        <end position="519"/>
    </location>
</feature>
<dbReference type="InterPro" id="IPR056438">
    <property type="entry name" value="Znf-C2H2_CTCF"/>
</dbReference>
<dbReference type="Pfam" id="PF07707">
    <property type="entry name" value="BACK"/>
    <property type="match status" value="1"/>
</dbReference>
<evidence type="ECO:0000256" key="6">
    <source>
        <dbReference type="ARBA" id="ARBA00022833"/>
    </source>
</evidence>
<dbReference type="GO" id="GO:0000981">
    <property type="term" value="F:DNA-binding transcription factor activity, RNA polymerase II-specific"/>
    <property type="evidence" value="ECO:0000318"/>
    <property type="project" value="GO_Central"/>
</dbReference>
<proteinExistence type="inferred from homology"/>
<organism evidence="16 17">
    <name type="scientific">Helobdella robusta</name>
    <name type="common">Californian leech</name>
    <dbReference type="NCBI Taxonomy" id="6412"/>
    <lineage>
        <taxon>Eukaryota</taxon>
        <taxon>Metazoa</taxon>
        <taxon>Spiralia</taxon>
        <taxon>Lophotrochozoa</taxon>
        <taxon>Annelida</taxon>
        <taxon>Clitellata</taxon>
        <taxon>Hirudinea</taxon>
        <taxon>Rhynchobdellida</taxon>
        <taxon>Glossiphoniidae</taxon>
        <taxon>Helobdella</taxon>
    </lineage>
</organism>
<dbReference type="GO" id="GO:0006355">
    <property type="term" value="P:regulation of DNA-templated transcription"/>
    <property type="evidence" value="ECO:0000318"/>
    <property type="project" value="GO_Central"/>
</dbReference>
<feature type="compositionally biased region" description="Basic and acidic residues" evidence="12">
    <location>
        <begin position="674"/>
        <end position="687"/>
    </location>
</feature>
<evidence type="ECO:0000259" key="13">
    <source>
        <dbReference type="PROSITE" id="PS50097"/>
    </source>
</evidence>
<feature type="domain" description="C2H2-type" evidence="14">
    <location>
        <begin position="633"/>
        <end position="660"/>
    </location>
</feature>
<evidence type="ECO:0000256" key="12">
    <source>
        <dbReference type="SAM" id="MobiDB-lite"/>
    </source>
</evidence>
<keyword evidence="7" id="KW-0805">Transcription regulation</keyword>
<dbReference type="GO" id="GO:0000978">
    <property type="term" value="F:RNA polymerase II cis-regulatory region sequence-specific DNA binding"/>
    <property type="evidence" value="ECO:0000318"/>
    <property type="project" value="GO_Central"/>
</dbReference>
<dbReference type="SMART" id="SM00355">
    <property type="entry name" value="ZnF_C2H2"/>
    <property type="match status" value="9"/>
</dbReference>
<dbReference type="FunFam" id="3.30.710.10:FF:000333">
    <property type="entry name" value="Uncharacterized protein"/>
    <property type="match status" value="1"/>
</dbReference>
<dbReference type="Pfam" id="PF00651">
    <property type="entry name" value="BTB"/>
    <property type="match status" value="1"/>
</dbReference>
<dbReference type="SMART" id="SM00875">
    <property type="entry name" value="BACK"/>
    <property type="match status" value="1"/>
</dbReference>
<dbReference type="FunFam" id="3.30.160.60:FF:000340">
    <property type="entry name" value="zinc finger protein 473 isoform X1"/>
    <property type="match status" value="1"/>
</dbReference>